<dbReference type="Gene3D" id="3.40.1810.10">
    <property type="entry name" value="Transcription factor, MADS-box"/>
    <property type="match status" value="1"/>
</dbReference>
<proteinExistence type="predicted"/>
<dbReference type="GO" id="GO:0003677">
    <property type="term" value="F:DNA binding"/>
    <property type="evidence" value="ECO:0007669"/>
    <property type="project" value="UniProtKB-KW"/>
</dbReference>
<dbReference type="SUPFAM" id="SSF55455">
    <property type="entry name" value="SRF-like"/>
    <property type="match status" value="1"/>
</dbReference>
<feature type="region of interest" description="Disordered" evidence="7">
    <location>
        <begin position="1"/>
        <end position="47"/>
    </location>
</feature>
<dbReference type="SMR" id="A0A1D6NDG4"/>
<organism evidence="10">
    <name type="scientific">Zea mays</name>
    <name type="common">Maize</name>
    <dbReference type="NCBI Taxonomy" id="4577"/>
    <lineage>
        <taxon>Eukaryota</taxon>
        <taxon>Viridiplantae</taxon>
        <taxon>Streptophyta</taxon>
        <taxon>Embryophyta</taxon>
        <taxon>Tracheophyta</taxon>
        <taxon>Spermatophyta</taxon>
        <taxon>Magnoliopsida</taxon>
        <taxon>Liliopsida</taxon>
        <taxon>Poales</taxon>
        <taxon>Poaceae</taxon>
        <taxon>PACMAD clade</taxon>
        <taxon>Panicoideae</taxon>
        <taxon>Andropogonodae</taxon>
        <taxon>Andropogoneae</taxon>
        <taxon>Tripsacinae</taxon>
        <taxon>Zea</taxon>
    </lineage>
</organism>
<keyword evidence="2" id="KW-0805">Transcription regulation</keyword>
<feature type="domain" description="K-box" evidence="9">
    <location>
        <begin position="146"/>
        <end position="237"/>
    </location>
</feature>
<sequence>MSRYCVNEQSSTRPHPASAGSWHGSTPAGSSPSNLKQATTGKEQLGGGCCSAARLRVRDDDMGRGRSEIKRIENPTQRQSTFYKRRDGLFKKARELAVLCDVDLLLLLFSGSGKLYHYLSPTVPTVKDLVERYEAATHSKVWADVRQERRAELEKAERMCELMEKELRFMTVDDGEQYTVPSLELLEHSLEAAVHRVRSEKDRKIGGEIDCLQNIIRGRHEERYGLCDKSLKSVQNFLQIWPQLAHSQAWNNGGEGGGSTPPSGGGGLELKLGFN</sequence>
<dbReference type="PANTHER" id="PTHR48019">
    <property type="entry name" value="SERUM RESPONSE FACTOR HOMOLOG"/>
    <property type="match status" value="1"/>
</dbReference>
<evidence type="ECO:0000256" key="7">
    <source>
        <dbReference type="SAM" id="MobiDB-lite"/>
    </source>
</evidence>
<reference evidence="10" key="1">
    <citation type="submission" date="2015-12" db="EMBL/GenBank/DDBJ databases">
        <title>Update maize B73 reference genome by single molecule sequencing technologies.</title>
        <authorList>
            <consortium name="Maize Genome Sequencing Project"/>
            <person name="Ware D."/>
        </authorList>
    </citation>
    <scope>NUCLEOTIDE SEQUENCE [LARGE SCALE GENOMIC DNA]</scope>
    <source>
        <tissue evidence="10">Seedling</tissue>
    </source>
</reference>
<evidence type="ECO:0000259" key="9">
    <source>
        <dbReference type="PROSITE" id="PS51297"/>
    </source>
</evidence>
<feature type="region of interest" description="Disordered" evidence="7">
    <location>
        <begin position="249"/>
        <end position="275"/>
    </location>
</feature>
<dbReference type="PROSITE" id="PS00350">
    <property type="entry name" value="MADS_BOX_1"/>
    <property type="match status" value="1"/>
</dbReference>
<evidence type="ECO:0000256" key="1">
    <source>
        <dbReference type="ARBA" id="ARBA00004123"/>
    </source>
</evidence>
<feature type="compositionally biased region" description="Gly residues" evidence="7">
    <location>
        <begin position="253"/>
        <end position="268"/>
    </location>
</feature>
<dbReference type="GO" id="GO:0003700">
    <property type="term" value="F:DNA-binding transcription factor activity"/>
    <property type="evidence" value="ECO:0007669"/>
    <property type="project" value="InterPro"/>
</dbReference>
<dbReference type="Pfam" id="PF00319">
    <property type="entry name" value="SRF-TF"/>
    <property type="match status" value="1"/>
</dbReference>
<name>A0A1D6NDG4_MAIZE</name>
<accession>A0A1D6NDG4</accession>
<keyword evidence="3" id="KW-0238">DNA-binding</keyword>
<feature type="compositionally biased region" description="Polar residues" evidence="7">
    <location>
        <begin position="23"/>
        <end position="42"/>
    </location>
</feature>
<dbReference type="PROSITE" id="PS50066">
    <property type="entry name" value="MADS_BOX_2"/>
    <property type="match status" value="1"/>
</dbReference>
<dbReference type="InterPro" id="IPR002487">
    <property type="entry name" value="TF_Kbox"/>
</dbReference>
<protein>
    <submittedName>
        <fullName evidence="10">Floral homeotic protein APETALA 3</fullName>
    </submittedName>
</protein>
<comment type="subcellular location">
    <subcellularLocation>
        <location evidence="1">Nucleus</location>
    </subcellularLocation>
</comment>
<dbReference type="GO" id="GO:0005634">
    <property type="term" value="C:nucleus"/>
    <property type="evidence" value="ECO:0007669"/>
    <property type="project" value="UniProtKB-SubCell"/>
</dbReference>
<keyword evidence="6" id="KW-0175">Coiled coil</keyword>
<keyword evidence="5" id="KW-0539">Nucleus</keyword>
<evidence type="ECO:0000256" key="5">
    <source>
        <dbReference type="ARBA" id="ARBA00023242"/>
    </source>
</evidence>
<evidence type="ECO:0000256" key="2">
    <source>
        <dbReference type="ARBA" id="ARBA00023015"/>
    </source>
</evidence>
<dbReference type="ExpressionAtlas" id="A0A1D6NDG4">
    <property type="expression patterns" value="baseline and differential"/>
</dbReference>
<dbReference type="Pfam" id="PF01486">
    <property type="entry name" value="K-box"/>
    <property type="match status" value="1"/>
</dbReference>
<feature type="coiled-coil region" evidence="6">
    <location>
        <begin position="146"/>
        <end position="173"/>
    </location>
</feature>
<evidence type="ECO:0000313" key="10">
    <source>
        <dbReference type="EMBL" id="ONM38528.1"/>
    </source>
</evidence>
<evidence type="ECO:0000259" key="8">
    <source>
        <dbReference type="PROSITE" id="PS50066"/>
    </source>
</evidence>
<dbReference type="InterPro" id="IPR002100">
    <property type="entry name" value="TF_MADSbox"/>
</dbReference>
<dbReference type="EMBL" id="CM007649">
    <property type="protein sequence ID" value="ONM38530.1"/>
    <property type="molecule type" value="Genomic_DNA"/>
</dbReference>
<keyword evidence="4" id="KW-0804">Transcription</keyword>
<dbReference type="IntAct" id="A0A1D6NDG4">
    <property type="interactions" value="8"/>
</dbReference>
<feature type="domain" description="MADS-box" evidence="8">
    <location>
        <begin position="62"/>
        <end position="122"/>
    </location>
</feature>
<dbReference type="SMART" id="SM00432">
    <property type="entry name" value="MADS"/>
    <property type="match status" value="1"/>
</dbReference>
<evidence type="ECO:0000256" key="3">
    <source>
        <dbReference type="ARBA" id="ARBA00023125"/>
    </source>
</evidence>
<gene>
    <name evidence="10" type="ORF">ZEAMMB73_Zm00001d043589</name>
</gene>
<evidence type="ECO:0000256" key="6">
    <source>
        <dbReference type="SAM" id="Coils"/>
    </source>
</evidence>
<dbReference type="PROSITE" id="PS51297">
    <property type="entry name" value="K_BOX"/>
    <property type="match status" value="1"/>
</dbReference>
<dbReference type="EMBL" id="CM007649">
    <property type="protein sequence ID" value="ONM38528.1"/>
    <property type="molecule type" value="Genomic_DNA"/>
</dbReference>
<dbReference type="InterPro" id="IPR050142">
    <property type="entry name" value="MADS-box/MEF2_TF"/>
</dbReference>
<dbReference type="InterPro" id="IPR036879">
    <property type="entry name" value="TF_MADSbox_sf"/>
</dbReference>
<evidence type="ECO:0000256" key="4">
    <source>
        <dbReference type="ARBA" id="ARBA00023163"/>
    </source>
</evidence>
<dbReference type="AlphaFoldDB" id="A0A1D6NDG4"/>
<dbReference type="PRINTS" id="PR00404">
    <property type="entry name" value="MADSDOMAIN"/>
</dbReference>
<dbReference type="GO" id="GO:0046983">
    <property type="term" value="F:protein dimerization activity"/>
    <property type="evidence" value="ECO:0007669"/>
    <property type="project" value="InterPro"/>
</dbReference>